<gene>
    <name evidence="2" type="ORF">SDC9_178156</name>
</gene>
<evidence type="ECO:0000313" key="2">
    <source>
        <dbReference type="EMBL" id="MPN30685.1"/>
    </source>
</evidence>
<protein>
    <submittedName>
        <fullName evidence="2">Uncharacterized protein</fullName>
    </submittedName>
</protein>
<comment type="caution">
    <text evidence="2">The sequence shown here is derived from an EMBL/GenBank/DDBJ whole genome shotgun (WGS) entry which is preliminary data.</text>
</comment>
<keyword evidence="1" id="KW-0472">Membrane</keyword>
<dbReference type="EMBL" id="VSSQ01081900">
    <property type="protein sequence ID" value="MPN30685.1"/>
    <property type="molecule type" value="Genomic_DNA"/>
</dbReference>
<sequence length="47" mass="5768">MFIYEFVFPNVLAIFIILNIISILMFKYLEEPARQWIRKKYAEKAKK</sequence>
<dbReference type="AlphaFoldDB" id="A0A645GV73"/>
<feature type="transmembrane region" description="Helical" evidence="1">
    <location>
        <begin position="6"/>
        <end position="29"/>
    </location>
</feature>
<evidence type="ECO:0000256" key="1">
    <source>
        <dbReference type="SAM" id="Phobius"/>
    </source>
</evidence>
<accession>A0A645GV73</accession>
<proteinExistence type="predicted"/>
<organism evidence="2">
    <name type="scientific">bioreactor metagenome</name>
    <dbReference type="NCBI Taxonomy" id="1076179"/>
    <lineage>
        <taxon>unclassified sequences</taxon>
        <taxon>metagenomes</taxon>
        <taxon>ecological metagenomes</taxon>
    </lineage>
</organism>
<reference evidence="2" key="1">
    <citation type="submission" date="2019-08" db="EMBL/GenBank/DDBJ databases">
        <authorList>
            <person name="Kucharzyk K."/>
            <person name="Murdoch R.W."/>
            <person name="Higgins S."/>
            <person name="Loffler F."/>
        </authorList>
    </citation>
    <scope>NUCLEOTIDE SEQUENCE</scope>
</reference>
<keyword evidence="1" id="KW-0812">Transmembrane</keyword>
<keyword evidence="1" id="KW-1133">Transmembrane helix</keyword>
<name>A0A645GV73_9ZZZZ</name>